<sequence>MVASHVTWETVPAVLHVKVFSGHKIFLCGMNESQKRPNVSALPCLEFNGRERVAHQVAADPNKTMHLMKKSGKA</sequence>
<reference evidence="1 2" key="1">
    <citation type="submission" date="2024-01" db="EMBL/GenBank/DDBJ databases">
        <authorList>
            <person name="Waweru B."/>
        </authorList>
    </citation>
    <scope>NUCLEOTIDE SEQUENCE [LARGE SCALE GENOMIC DNA]</scope>
</reference>
<evidence type="ECO:0000313" key="2">
    <source>
        <dbReference type="Proteomes" id="UP001314170"/>
    </source>
</evidence>
<accession>A0AAV1S0S4</accession>
<proteinExistence type="predicted"/>
<dbReference type="Proteomes" id="UP001314170">
    <property type="component" value="Unassembled WGS sequence"/>
</dbReference>
<comment type="caution">
    <text evidence="1">The sequence shown here is derived from an EMBL/GenBank/DDBJ whole genome shotgun (WGS) entry which is preliminary data.</text>
</comment>
<organism evidence="1 2">
    <name type="scientific">Dovyalis caffra</name>
    <dbReference type="NCBI Taxonomy" id="77055"/>
    <lineage>
        <taxon>Eukaryota</taxon>
        <taxon>Viridiplantae</taxon>
        <taxon>Streptophyta</taxon>
        <taxon>Embryophyta</taxon>
        <taxon>Tracheophyta</taxon>
        <taxon>Spermatophyta</taxon>
        <taxon>Magnoliopsida</taxon>
        <taxon>eudicotyledons</taxon>
        <taxon>Gunneridae</taxon>
        <taxon>Pentapetalae</taxon>
        <taxon>rosids</taxon>
        <taxon>fabids</taxon>
        <taxon>Malpighiales</taxon>
        <taxon>Salicaceae</taxon>
        <taxon>Flacourtieae</taxon>
        <taxon>Dovyalis</taxon>
    </lineage>
</organism>
<dbReference type="EMBL" id="CAWUPB010001160">
    <property type="protein sequence ID" value="CAK7341969.1"/>
    <property type="molecule type" value="Genomic_DNA"/>
</dbReference>
<keyword evidence="2" id="KW-1185">Reference proteome</keyword>
<name>A0AAV1S0S4_9ROSI</name>
<gene>
    <name evidence="1" type="ORF">DCAF_LOCUS16553</name>
</gene>
<evidence type="ECO:0000313" key="1">
    <source>
        <dbReference type="EMBL" id="CAK7341969.1"/>
    </source>
</evidence>
<dbReference type="AlphaFoldDB" id="A0AAV1S0S4"/>
<protein>
    <submittedName>
        <fullName evidence="1">Uncharacterized protein</fullName>
    </submittedName>
</protein>